<feature type="compositionally biased region" description="Gly residues" evidence="1">
    <location>
        <begin position="18"/>
        <end position="28"/>
    </location>
</feature>
<comment type="caution">
    <text evidence="3">The sequence shown here is derived from an EMBL/GenBank/DDBJ whole genome shotgun (WGS) entry which is preliminary data.</text>
</comment>
<dbReference type="Proteomes" id="UP000602198">
    <property type="component" value="Unassembled WGS sequence"/>
</dbReference>
<dbReference type="SUPFAM" id="SSF52799">
    <property type="entry name" value="(Phosphotyrosine protein) phosphatases II"/>
    <property type="match status" value="1"/>
</dbReference>
<gene>
    <name evidence="3" type="ORF">JK358_13075</name>
</gene>
<dbReference type="InterPro" id="IPR000387">
    <property type="entry name" value="Tyr_Pase_dom"/>
</dbReference>
<dbReference type="PROSITE" id="PS50056">
    <property type="entry name" value="TYR_PHOSPHATASE_2"/>
    <property type="match status" value="1"/>
</dbReference>
<dbReference type="InterPro" id="IPR029021">
    <property type="entry name" value="Prot-tyrosine_phosphatase-like"/>
</dbReference>
<evidence type="ECO:0000259" key="2">
    <source>
        <dbReference type="PROSITE" id="PS50056"/>
    </source>
</evidence>
<sequence>MVMLGAAPAWADSSGSSSGAGSGSGAFGSSGSAGTSGPELTPPTPAIELEGARNFRDIGGYRTADGRTVRTGIVFRSNRIDALTDLDLAKLTAAGITLDVDLRAVWERDKAHDRVPAGARYLVADVFSMDGLSFHEFPAITLGRVLIEGLITGSSDSGSAGVVQTINYPFLVNSRGADLAFRTLLTSIAGNTGGATLYHCTDGKGRTGWATAVLLTLLGVPRETVNADFLASNDRLGNPNAVQLTWLEDAFAEADRLYGSFDGYVREGLRLDQATIDALRARLLM</sequence>
<protein>
    <submittedName>
        <fullName evidence="3">Tyrosine-protein phosphatase</fullName>
    </submittedName>
</protein>
<dbReference type="Pfam" id="PF13350">
    <property type="entry name" value="Y_phosphatase3"/>
    <property type="match status" value="1"/>
</dbReference>
<evidence type="ECO:0000256" key="1">
    <source>
        <dbReference type="SAM" id="MobiDB-lite"/>
    </source>
</evidence>
<keyword evidence="4" id="KW-1185">Reference proteome</keyword>
<accession>A0ABS1M3U8</accession>
<evidence type="ECO:0000313" key="4">
    <source>
        <dbReference type="Proteomes" id="UP000602198"/>
    </source>
</evidence>
<name>A0ABS1M3U8_9NOCA</name>
<proteinExistence type="predicted"/>
<dbReference type="EMBL" id="JAERRJ010000004">
    <property type="protein sequence ID" value="MBL1075327.1"/>
    <property type="molecule type" value="Genomic_DNA"/>
</dbReference>
<evidence type="ECO:0000313" key="3">
    <source>
        <dbReference type="EMBL" id="MBL1075327.1"/>
    </source>
</evidence>
<organism evidence="3 4">
    <name type="scientific">Nocardia acididurans</name>
    <dbReference type="NCBI Taxonomy" id="2802282"/>
    <lineage>
        <taxon>Bacteria</taxon>
        <taxon>Bacillati</taxon>
        <taxon>Actinomycetota</taxon>
        <taxon>Actinomycetes</taxon>
        <taxon>Mycobacteriales</taxon>
        <taxon>Nocardiaceae</taxon>
        <taxon>Nocardia</taxon>
    </lineage>
</organism>
<reference evidence="3 4" key="1">
    <citation type="submission" date="2021-01" db="EMBL/GenBank/DDBJ databases">
        <title>WGS of actinomycetes isolated from Thailand.</title>
        <authorList>
            <person name="Thawai C."/>
        </authorList>
    </citation>
    <scope>NUCLEOTIDE SEQUENCE [LARGE SCALE GENOMIC DNA]</scope>
    <source>
        <strain evidence="3 4">LPG 2</strain>
    </source>
</reference>
<feature type="domain" description="Tyrosine specific protein phosphatases" evidence="2">
    <location>
        <begin position="179"/>
        <end position="243"/>
    </location>
</feature>
<dbReference type="InterPro" id="IPR026893">
    <property type="entry name" value="Tyr/Ser_Pase_IphP-type"/>
</dbReference>
<dbReference type="Gene3D" id="3.90.190.10">
    <property type="entry name" value="Protein tyrosine phosphatase superfamily"/>
    <property type="match status" value="1"/>
</dbReference>
<feature type="region of interest" description="Disordered" evidence="1">
    <location>
        <begin position="11"/>
        <end position="46"/>
    </location>
</feature>